<dbReference type="AlphaFoldDB" id="A0A7W3TSX4"/>
<keyword evidence="1" id="KW-0812">Transmembrane</keyword>
<evidence type="ECO:0000256" key="1">
    <source>
        <dbReference type="SAM" id="Phobius"/>
    </source>
</evidence>
<evidence type="ECO:0000313" key="2">
    <source>
        <dbReference type="EMBL" id="MBB1070036.1"/>
    </source>
</evidence>
<organism evidence="2 4">
    <name type="scientific">Limosilactobacillus albertensis</name>
    <dbReference type="NCBI Taxonomy" id="2759752"/>
    <lineage>
        <taxon>Bacteria</taxon>
        <taxon>Bacillati</taxon>
        <taxon>Bacillota</taxon>
        <taxon>Bacilli</taxon>
        <taxon>Lactobacillales</taxon>
        <taxon>Lactobacillaceae</taxon>
        <taxon>Limosilactobacillus</taxon>
    </lineage>
</organism>
<dbReference type="EMBL" id="JACIVC010000061">
    <property type="protein sequence ID" value="MBB1070036.1"/>
    <property type="molecule type" value="Genomic_DNA"/>
</dbReference>
<keyword evidence="1" id="KW-0472">Membrane</keyword>
<dbReference type="EMBL" id="JACIVD010000069">
    <property type="protein sequence ID" value="MBB1124055.1"/>
    <property type="molecule type" value="Genomic_DNA"/>
</dbReference>
<evidence type="ECO:0000313" key="3">
    <source>
        <dbReference type="EMBL" id="MBB1124055.1"/>
    </source>
</evidence>
<dbReference type="Proteomes" id="UP000518316">
    <property type="component" value="Unassembled WGS sequence"/>
</dbReference>
<dbReference type="Proteomes" id="UP000547628">
    <property type="component" value="Unassembled WGS sequence"/>
</dbReference>
<keyword evidence="4" id="KW-1185">Reference proteome</keyword>
<protein>
    <submittedName>
        <fullName evidence="2">Uncharacterized protein</fullName>
    </submittedName>
</protein>
<evidence type="ECO:0000313" key="4">
    <source>
        <dbReference type="Proteomes" id="UP000518316"/>
    </source>
</evidence>
<dbReference type="RefSeq" id="WP_153709304.1">
    <property type="nucleotide sequence ID" value="NZ_JACIVC010000061.1"/>
</dbReference>
<gene>
    <name evidence="2" type="ORF">H5S40_07715</name>
    <name evidence="3" type="ORF">H5S41_08825</name>
</gene>
<feature type="transmembrane region" description="Helical" evidence="1">
    <location>
        <begin position="24"/>
        <end position="41"/>
    </location>
</feature>
<sequence>MTSFLSKLSTIWFYIINHKWSKDILRANLLFIFLVIAYDLFHLSLKAIGWRIFFKVFLLLNICLFFKFFLDGIDRYLKAR</sequence>
<comment type="caution">
    <text evidence="2">The sequence shown here is derived from an EMBL/GenBank/DDBJ whole genome shotgun (WGS) entry which is preliminary data.</text>
</comment>
<proteinExistence type="predicted"/>
<name>A0A7W3TSX4_9LACO</name>
<accession>A0A7W3TSX4</accession>
<reference evidence="4 5" key="1">
    <citation type="submission" date="2020-07" db="EMBL/GenBank/DDBJ databases">
        <title>Description of Limosilactobacillus balticus sp. nov., Limosilactobacillus agrestis sp. nov., Limosilactobacillus albertensis sp. nov., Limosilactobacillus rudii sp. nov., Limosilactobacillus fastidiosus sp. nov., five novel Limosilactobacillus species isolated from the vertebrate gastrointestinal tract, and proposal of 6 subspecies of Limosilactobacillus reuteri adapted to the gastrointestinal tract of specific vertebrate hosts.</title>
        <authorList>
            <person name="Li F."/>
            <person name="Cheng C."/>
            <person name="Zheng J."/>
            <person name="Quevedo R.M."/>
            <person name="Li J."/>
            <person name="Roos S."/>
            <person name="Gaenzle M.G."/>
            <person name="Walter J."/>
        </authorList>
    </citation>
    <scope>NUCLEOTIDE SEQUENCE [LARGE SCALE GENOMIC DNA]</scope>
    <source>
        <strain evidence="3 5">Lr3000</strain>
        <strain evidence="2 4">RRLNB_1_1</strain>
    </source>
</reference>
<feature type="transmembrane region" description="Helical" evidence="1">
    <location>
        <begin position="47"/>
        <end position="70"/>
    </location>
</feature>
<keyword evidence="1" id="KW-1133">Transmembrane helix</keyword>
<evidence type="ECO:0000313" key="5">
    <source>
        <dbReference type="Proteomes" id="UP000547628"/>
    </source>
</evidence>